<dbReference type="InterPro" id="IPR023214">
    <property type="entry name" value="HAD_sf"/>
</dbReference>
<dbReference type="Proteomes" id="UP000001568">
    <property type="component" value="Chromosome 17"/>
</dbReference>
<keyword evidence="3" id="KW-1185">Reference proteome</keyword>
<dbReference type="SFLD" id="SFLDG01129">
    <property type="entry name" value="C1.5:_HAD__Beta-PGM__Phosphata"/>
    <property type="match status" value="1"/>
</dbReference>
<dbReference type="OMA" id="GVWAWRK"/>
<evidence type="ECO:0008006" key="4">
    <source>
        <dbReference type="Google" id="ProtNLM"/>
    </source>
</evidence>
<dbReference type="NCBIfam" id="TIGR01681">
    <property type="entry name" value="HAD-SF-IIIC"/>
    <property type="match status" value="1"/>
</dbReference>
<dbReference type="SFLD" id="SFLDG01131">
    <property type="entry name" value="C1.5.2:_MDP_Like"/>
    <property type="match status" value="1"/>
</dbReference>
<evidence type="ECO:0000313" key="3">
    <source>
        <dbReference type="Proteomes" id="UP000001568"/>
    </source>
</evidence>
<dbReference type="Gene3D" id="3.40.50.1000">
    <property type="entry name" value="HAD superfamily/HAD-like"/>
    <property type="match status" value="1"/>
</dbReference>
<dbReference type="PANTHER" id="PTHR17901">
    <property type="entry name" value="MAGNESIUM-DEPENDENT PHOSPHATASE 1 MDP1"/>
    <property type="match status" value="1"/>
</dbReference>
<name>A4S9K2_OSTLU</name>
<dbReference type="AlphaFoldDB" id="A4S9K2"/>
<dbReference type="NCBIfam" id="TIGR01685">
    <property type="entry name" value="MDP-1"/>
    <property type="match status" value="1"/>
</dbReference>
<reference evidence="2 3" key="1">
    <citation type="journal article" date="2007" name="Proc. Natl. Acad. Sci. U.S.A.">
        <title>The tiny eukaryote Ostreococcus provides genomic insights into the paradox of plankton speciation.</title>
        <authorList>
            <person name="Palenik B."/>
            <person name="Grimwood J."/>
            <person name="Aerts A."/>
            <person name="Rouze P."/>
            <person name="Salamov A."/>
            <person name="Putnam N."/>
            <person name="Dupont C."/>
            <person name="Jorgensen R."/>
            <person name="Derelle E."/>
            <person name="Rombauts S."/>
            <person name="Zhou K."/>
            <person name="Otillar R."/>
            <person name="Merchant S.S."/>
            <person name="Podell S."/>
            <person name="Gaasterland T."/>
            <person name="Napoli C."/>
            <person name="Gendler K."/>
            <person name="Manuell A."/>
            <person name="Tai V."/>
            <person name="Vallon O."/>
            <person name="Piganeau G."/>
            <person name="Jancek S."/>
            <person name="Heijde M."/>
            <person name="Jabbari K."/>
            <person name="Bowler C."/>
            <person name="Lohr M."/>
            <person name="Robbens S."/>
            <person name="Werner G."/>
            <person name="Dubchak I."/>
            <person name="Pazour G.J."/>
            <person name="Ren Q."/>
            <person name="Paulsen I."/>
            <person name="Delwiche C."/>
            <person name="Schmutz J."/>
            <person name="Rokhsar D."/>
            <person name="Van de Peer Y."/>
            <person name="Moreau H."/>
            <person name="Grigoriev I.V."/>
        </authorList>
    </citation>
    <scope>NUCLEOTIDE SEQUENCE [LARGE SCALE GENOMIC DNA]</scope>
    <source>
        <strain evidence="2 3">CCE9901</strain>
    </source>
</reference>
<dbReference type="SFLD" id="SFLDS00003">
    <property type="entry name" value="Haloacid_Dehalogenase"/>
    <property type="match status" value="1"/>
</dbReference>
<dbReference type="eggNOG" id="KOG4549">
    <property type="taxonomic scope" value="Eukaryota"/>
</dbReference>
<feature type="compositionally biased region" description="Basic residues" evidence="1">
    <location>
        <begin position="24"/>
        <end position="38"/>
    </location>
</feature>
<accession>A4S9K2</accession>
<evidence type="ECO:0000313" key="2">
    <source>
        <dbReference type="EMBL" id="ABP00399.1"/>
    </source>
</evidence>
<dbReference type="GO" id="GO:0003993">
    <property type="term" value="F:acid phosphatase activity"/>
    <property type="evidence" value="ECO:0007669"/>
    <property type="project" value="TreeGrafter"/>
</dbReference>
<dbReference type="RefSeq" id="XP_001422082.1">
    <property type="nucleotide sequence ID" value="XM_001422045.1"/>
</dbReference>
<proteinExistence type="predicted"/>
<protein>
    <recommendedName>
        <fullName evidence="4">Magnesium-dependent phosphatase-1</fullName>
    </recommendedName>
</protein>
<dbReference type="Gramene" id="ABP00399">
    <property type="protein sequence ID" value="ABP00399"/>
    <property type="gene ID" value="OSTLU_28230"/>
</dbReference>
<dbReference type="SUPFAM" id="SSF56784">
    <property type="entry name" value="HAD-like"/>
    <property type="match status" value="1"/>
</dbReference>
<dbReference type="STRING" id="436017.A4S9K2"/>
<dbReference type="EMBL" id="CP000597">
    <property type="protein sequence ID" value="ABP00399.1"/>
    <property type="molecule type" value="Genomic_DNA"/>
</dbReference>
<dbReference type="HOGENOM" id="CLU_071162_0_0_1"/>
<dbReference type="InterPro" id="IPR036412">
    <property type="entry name" value="HAD-like_sf"/>
</dbReference>
<dbReference type="GeneID" id="5006140"/>
<dbReference type="KEGG" id="olu:OSTLU_28230"/>
<dbReference type="InterPro" id="IPR010033">
    <property type="entry name" value="HAD_SF_ppase_IIIC"/>
</dbReference>
<organism evidence="2 3">
    <name type="scientific">Ostreococcus lucimarinus (strain CCE9901)</name>
    <dbReference type="NCBI Taxonomy" id="436017"/>
    <lineage>
        <taxon>Eukaryota</taxon>
        <taxon>Viridiplantae</taxon>
        <taxon>Chlorophyta</taxon>
        <taxon>Mamiellophyceae</taxon>
        <taxon>Mamiellales</taxon>
        <taxon>Bathycoccaceae</taxon>
        <taxon>Ostreococcus</taxon>
    </lineage>
</organism>
<sequence>MSLASCAASSNGANRDAKRDRDRARPRRSNKVKTRRVSQHTDVAFVEPTLSKPLSRPAPSCDAASLPGLIVYDLDDTIWFPELYMIAGAPFVKTSKSTVVDSGGARLGCYPAALASVALAKSCGAFRERGTLIAVASRTHRGKWARELMDAFEVRDGDDDARTLAACVDFVDIASGSKTKHFARLREKSGVPYAEMLFFDNERENIDEVARLGVACVHCPGGLSADAWRRGLTFFVDDVVDP</sequence>
<gene>
    <name evidence="2" type="ORF">OSTLU_28230</name>
</gene>
<feature type="region of interest" description="Disordered" evidence="1">
    <location>
        <begin position="1"/>
        <end position="39"/>
    </location>
</feature>
<dbReference type="Pfam" id="PF12689">
    <property type="entry name" value="Acid_PPase"/>
    <property type="match status" value="1"/>
</dbReference>
<dbReference type="InterPro" id="IPR010036">
    <property type="entry name" value="MDP_1_eu_arc"/>
</dbReference>
<dbReference type="PANTHER" id="PTHR17901:SF14">
    <property type="entry name" value="MAGNESIUM-DEPENDENT PHOSPHATASE 1"/>
    <property type="match status" value="1"/>
</dbReference>
<dbReference type="OrthoDB" id="2865258at2759"/>
<evidence type="ECO:0000256" key="1">
    <source>
        <dbReference type="SAM" id="MobiDB-lite"/>
    </source>
</evidence>